<dbReference type="OrthoDB" id="2138472at2"/>
<dbReference type="GO" id="GO:0008289">
    <property type="term" value="F:lipid binding"/>
    <property type="evidence" value="ECO:0007669"/>
    <property type="project" value="UniProtKB-KW"/>
</dbReference>
<dbReference type="InterPro" id="IPR003797">
    <property type="entry name" value="DegV"/>
</dbReference>
<dbReference type="Gene3D" id="3.30.1180.10">
    <property type="match status" value="1"/>
</dbReference>
<keyword evidence="2" id="KW-0446">Lipid-binding</keyword>
<evidence type="ECO:0000313" key="4">
    <source>
        <dbReference type="Proteomes" id="UP000051445"/>
    </source>
</evidence>
<dbReference type="SUPFAM" id="SSF82549">
    <property type="entry name" value="DAK1/DegV-like"/>
    <property type="match status" value="1"/>
</dbReference>
<reference evidence="3 4" key="1">
    <citation type="journal article" date="2015" name="Genome Announc.">
        <title>Expanding the biotechnology potential of lactobacilli through comparative genomics of 213 strains and associated genera.</title>
        <authorList>
            <person name="Sun Z."/>
            <person name="Harris H.M."/>
            <person name="McCann A."/>
            <person name="Guo C."/>
            <person name="Argimon S."/>
            <person name="Zhang W."/>
            <person name="Yang X."/>
            <person name="Jeffery I.B."/>
            <person name="Cooney J.C."/>
            <person name="Kagawa T.F."/>
            <person name="Liu W."/>
            <person name="Song Y."/>
            <person name="Salvetti E."/>
            <person name="Wrobel A."/>
            <person name="Rasinkangas P."/>
            <person name="Parkhill J."/>
            <person name="Rea M.C."/>
            <person name="O'Sullivan O."/>
            <person name="Ritari J."/>
            <person name="Douillard F.P."/>
            <person name="Paul Ross R."/>
            <person name="Yang R."/>
            <person name="Briner A.E."/>
            <person name="Felis G.E."/>
            <person name="de Vos W.M."/>
            <person name="Barrangou R."/>
            <person name="Klaenhammer T.R."/>
            <person name="Caufield P.W."/>
            <person name="Cui Y."/>
            <person name="Zhang H."/>
            <person name="O'Toole P.W."/>
        </authorList>
    </citation>
    <scope>NUCLEOTIDE SEQUENCE [LARGE SCALE GENOMIC DNA]</scope>
    <source>
        <strain evidence="3 4">DSM 13145</strain>
    </source>
</reference>
<dbReference type="Pfam" id="PF02645">
    <property type="entry name" value="DegV"/>
    <property type="match status" value="1"/>
</dbReference>
<comment type="function">
    <text evidence="1">May bind long-chain fatty acids, such as palmitate, and may play a role in lipid transport or fatty acid metabolism.</text>
</comment>
<dbReference type="RefSeq" id="WP_057747657.1">
    <property type="nucleotide sequence ID" value="NZ_AZER01000003.1"/>
</dbReference>
<evidence type="ECO:0000313" key="3">
    <source>
        <dbReference type="EMBL" id="KRL28702.1"/>
    </source>
</evidence>
<organism evidence="3 4">
    <name type="scientific">Limosilactobacillus frumenti DSM 13145</name>
    <dbReference type="NCBI Taxonomy" id="1423746"/>
    <lineage>
        <taxon>Bacteria</taxon>
        <taxon>Bacillati</taxon>
        <taxon>Bacillota</taxon>
        <taxon>Bacilli</taxon>
        <taxon>Lactobacillales</taxon>
        <taxon>Lactobacillaceae</taxon>
        <taxon>Limosilactobacillus</taxon>
    </lineage>
</organism>
<dbReference type="InterPro" id="IPR050270">
    <property type="entry name" value="DegV_domain_contain"/>
</dbReference>
<protein>
    <submittedName>
        <fullName evidence="3">EDD domain protein, DegV family</fullName>
    </submittedName>
</protein>
<dbReference type="PANTHER" id="PTHR33434:SF2">
    <property type="entry name" value="FATTY ACID-BINDING PROTEIN TM_1468"/>
    <property type="match status" value="1"/>
</dbReference>
<keyword evidence="4" id="KW-1185">Reference proteome</keyword>
<dbReference type="Gene3D" id="3.40.50.10440">
    <property type="entry name" value="Dihydroxyacetone kinase, domain 1"/>
    <property type="match status" value="1"/>
</dbReference>
<gene>
    <name evidence="3" type="ORF">FD27_GL001482</name>
</gene>
<dbReference type="STRING" id="1423746.FD27_GL001482"/>
<dbReference type="Proteomes" id="UP000051445">
    <property type="component" value="Unassembled WGS sequence"/>
</dbReference>
<dbReference type="Gene3D" id="2.20.28.50">
    <property type="entry name" value="degv family protein"/>
    <property type="match status" value="1"/>
</dbReference>
<dbReference type="PROSITE" id="PS51482">
    <property type="entry name" value="DEGV"/>
    <property type="match status" value="1"/>
</dbReference>
<dbReference type="InterPro" id="IPR043168">
    <property type="entry name" value="DegV_C"/>
</dbReference>
<dbReference type="PATRIC" id="fig|1423746.3.peg.1512"/>
<comment type="caution">
    <text evidence="3">The sequence shown here is derived from an EMBL/GenBank/DDBJ whole genome shotgun (WGS) entry which is preliminary data.</text>
</comment>
<sequence>MTVKIITDSGANSFDKLIAGVPHVNVPLTLTVNGHSFQDNSQLDLANFLQALKDTQAPTSSACPSIGNWLAAFQGADEIFVLTITSALSGSYSSAIQASKIYLQDHPNVRIHIFDSKSAGPQIRLIASILAILVNNHYPFDEIVELVNEQIKKTDLLFCLQELDNLANSGRISPTIAKLAKMLNLCVLGTANDQGEFEMLSRQRSTKKLYHKLVKVMIKQGYHGGRVFIDHVQCHEKATKMAAAISAAFPSAIITIANCGALCSYYAENGGLMIGFEK</sequence>
<accession>A0A0R1P898</accession>
<dbReference type="AlphaFoldDB" id="A0A0R1P898"/>
<evidence type="ECO:0000256" key="2">
    <source>
        <dbReference type="ARBA" id="ARBA00023121"/>
    </source>
</evidence>
<proteinExistence type="predicted"/>
<dbReference type="EMBL" id="AZER01000003">
    <property type="protein sequence ID" value="KRL28702.1"/>
    <property type="molecule type" value="Genomic_DNA"/>
</dbReference>
<dbReference type="PANTHER" id="PTHR33434">
    <property type="entry name" value="DEGV DOMAIN-CONTAINING PROTEIN DR_1986-RELATED"/>
    <property type="match status" value="1"/>
</dbReference>
<evidence type="ECO:0000256" key="1">
    <source>
        <dbReference type="ARBA" id="ARBA00003238"/>
    </source>
</evidence>
<dbReference type="NCBIfam" id="TIGR00762">
    <property type="entry name" value="DegV"/>
    <property type="match status" value="1"/>
</dbReference>
<name>A0A0R1P898_9LACO</name>